<name>A0AAV4ZLX1_9HYPH</name>
<reference evidence="1" key="2">
    <citation type="submission" date="2021-08" db="EMBL/GenBank/DDBJ databases">
        <authorList>
            <person name="Tani A."/>
            <person name="Ola A."/>
            <person name="Ogura Y."/>
            <person name="Katsura K."/>
            <person name="Hayashi T."/>
        </authorList>
    </citation>
    <scope>NUCLEOTIDE SEQUENCE</scope>
    <source>
        <strain evidence="1">DSM 16372</strain>
    </source>
</reference>
<evidence type="ECO:0000313" key="2">
    <source>
        <dbReference type="Proteomes" id="UP001055247"/>
    </source>
</evidence>
<accession>A0AAV4ZLX1</accession>
<dbReference type="Proteomes" id="UP001055247">
    <property type="component" value="Unassembled WGS sequence"/>
</dbReference>
<proteinExistence type="predicted"/>
<reference evidence="1" key="1">
    <citation type="journal article" date="2016" name="Front. Microbiol.">
        <title>Genome Sequence of the Piezophilic, Mesophilic Sulfate-Reducing Bacterium Desulfovibrio indicus J2T.</title>
        <authorList>
            <person name="Cao J."/>
            <person name="Maignien L."/>
            <person name="Shao Z."/>
            <person name="Alain K."/>
            <person name="Jebbar M."/>
        </authorList>
    </citation>
    <scope>NUCLEOTIDE SEQUENCE</scope>
    <source>
        <strain evidence="1">DSM 16372</strain>
    </source>
</reference>
<keyword evidence="2" id="KW-1185">Reference proteome</keyword>
<organism evidence="1 2">
    <name type="scientific">Methylobacterium hispanicum</name>
    <dbReference type="NCBI Taxonomy" id="270350"/>
    <lineage>
        <taxon>Bacteria</taxon>
        <taxon>Pseudomonadati</taxon>
        <taxon>Pseudomonadota</taxon>
        <taxon>Alphaproteobacteria</taxon>
        <taxon>Hyphomicrobiales</taxon>
        <taxon>Methylobacteriaceae</taxon>
        <taxon>Methylobacterium</taxon>
    </lineage>
</organism>
<dbReference type="RefSeq" id="WP_238230260.1">
    <property type="nucleotide sequence ID" value="NZ_BPQO01000011.1"/>
</dbReference>
<sequence length="136" mass="14472">MTDRGGTPHGADIGLEDAARLLMEMPDGSPIADLLVHCLLALRSPRERIPLDVLRTMTWLAPMLPGYTTSPVHARSLAHLRGVRADVLRTRDGWQTVAWRPDRLGQVGTVRVNAASEALALCAGTIAACASGARAG</sequence>
<dbReference type="EMBL" id="BPQO01000011">
    <property type="protein sequence ID" value="GJD89437.1"/>
    <property type="molecule type" value="Genomic_DNA"/>
</dbReference>
<comment type="caution">
    <text evidence="1">The sequence shown here is derived from an EMBL/GenBank/DDBJ whole genome shotgun (WGS) entry which is preliminary data.</text>
</comment>
<protein>
    <submittedName>
        <fullName evidence="1">Uncharacterized protein</fullName>
    </submittedName>
</protein>
<dbReference type="AlphaFoldDB" id="A0AAV4ZLX1"/>
<evidence type="ECO:0000313" key="1">
    <source>
        <dbReference type="EMBL" id="GJD89437.1"/>
    </source>
</evidence>
<gene>
    <name evidence="1" type="ORF">BHAOGJBA_2964</name>
</gene>